<name>A0A1V0SI01_9VIRU</name>
<dbReference type="SUPFAM" id="SSF52799">
    <property type="entry name" value="(Phosphotyrosine protein) phosphatases II"/>
    <property type="match status" value="1"/>
</dbReference>
<reference evidence="5" key="1">
    <citation type="journal article" date="2017" name="Science">
        <title>Giant viruses with an expanded complement of translation system components.</title>
        <authorList>
            <person name="Schulz F."/>
            <person name="Yutin N."/>
            <person name="Ivanova N.N."/>
            <person name="Ortega D.R."/>
            <person name="Lee T.K."/>
            <person name="Vierheilig J."/>
            <person name="Daims H."/>
            <person name="Horn M."/>
            <person name="Wagner M."/>
            <person name="Jensen G.J."/>
            <person name="Kyrpides N.C."/>
            <person name="Koonin E.V."/>
            <person name="Woyke T."/>
        </authorList>
    </citation>
    <scope>NUCLEOTIDE SEQUENCE</scope>
    <source>
        <strain evidence="5">KNV1</strain>
    </source>
</reference>
<dbReference type="InterPro" id="IPR029021">
    <property type="entry name" value="Prot-tyrosine_phosphatase-like"/>
</dbReference>
<dbReference type="InterPro" id="IPR020422">
    <property type="entry name" value="TYR_PHOSPHATASE_DUAL_dom"/>
</dbReference>
<dbReference type="Pfam" id="PF00782">
    <property type="entry name" value="DSPc"/>
    <property type="match status" value="1"/>
</dbReference>
<dbReference type="PROSITE" id="PS50054">
    <property type="entry name" value="TYR_PHOSPHATASE_DUAL"/>
    <property type="match status" value="1"/>
</dbReference>
<dbReference type="InterPro" id="IPR016130">
    <property type="entry name" value="Tyr_Pase_AS"/>
</dbReference>
<dbReference type="GO" id="GO:0017017">
    <property type="term" value="F:MAP kinase tyrosine/serine/threonine phosphatase activity"/>
    <property type="evidence" value="ECO:0007669"/>
    <property type="project" value="TreeGrafter"/>
</dbReference>
<evidence type="ECO:0000256" key="2">
    <source>
        <dbReference type="ARBA" id="ARBA00022912"/>
    </source>
</evidence>
<dbReference type="PANTHER" id="PTHR10159:SF519">
    <property type="entry name" value="DUAL SPECIFICITY PROTEIN PHOSPHATASE MPK3"/>
    <property type="match status" value="1"/>
</dbReference>
<dbReference type="InterPro" id="IPR000340">
    <property type="entry name" value="Dual-sp_phosphatase_cat-dom"/>
</dbReference>
<dbReference type="PROSITE" id="PS50056">
    <property type="entry name" value="TYR_PHOSPHATASE_2"/>
    <property type="match status" value="1"/>
</dbReference>
<evidence type="ECO:0000259" key="3">
    <source>
        <dbReference type="PROSITE" id="PS50054"/>
    </source>
</evidence>
<proteinExistence type="predicted"/>
<gene>
    <name evidence="5" type="ORF">Klosneuvirus_1_213</name>
</gene>
<protein>
    <submittedName>
        <fullName evidence="5">Dual specificity phosphatase</fullName>
    </submittedName>
</protein>
<dbReference type="CDD" id="cd14498">
    <property type="entry name" value="DSP"/>
    <property type="match status" value="1"/>
</dbReference>
<evidence type="ECO:0000259" key="4">
    <source>
        <dbReference type="PROSITE" id="PS50056"/>
    </source>
</evidence>
<dbReference type="SMART" id="SM00195">
    <property type="entry name" value="DSPc"/>
    <property type="match status" value="1"/>
</dbReference>
<dbReference type="GO" id="GO:0008330">
    <property type="term" value="F:protein tyrosine/threonine phosphatase activity"/>
    <property type="evidence" value="ECO:0007669"/>
    <property type="project" value="TreeGrafter"/>
</dbReference>
<feature type="domain" description="Tyrosine specific protein phosphatases" evidence="4">
    <location>
        <begin position="79"/>
        <end position="134"/>
    </location>
</feature>
<dbReference type="GO" id="GO:0033550">
    <property type="term" value="F:MAP kinase tyrosine phosphatase activity"/>
    <property type="evidence" value="ECO:0007669"/>
    <property type="project" value="TreeGrafter"/>
</dbReference>
<dbReference type="InterPro" id="IPR000387">
    <property type="entry name" value="Tyr_Pase_dom"/>
</dbReference>
<feature type="domain" description="Tyrosine-protein phosphatase" evidence="3">
    <location>
        <begin position="10"/>
        <end position="156"/>
    </location>
</feature>
<keyword evidence="2" id="KW-0904">Protein phosphatase</keyword>
<dbReference type="Gene3D" id="3.90.190.10">
    <property type="entry name" value="Protein tyrosine phosphatase superfamily"/>
    <property type="match status" value="1"/>
</dbReference>
<evidence type="ECO:0000313" key="5">
    <source>
        <dbReference type="EMBL" id="ARF11356.1"/>
    </source>
</evidence>
<dbReference type="PANTHER" id="PTHR10159">
    <property type="entry name" value="DUAL SPECIFICITY PROTEIN PHOSPHATASE"/>
    <property type="match status" value="1"/>
</dbReference>
<accession>A0A1V0SI01</accession>
<sequence length="156" mass="18625">MKQKCMIKEYDVNEVIPNLWLGNCKSAYNHSFLKKYNIKYIITIMDEFDEKFKYNDINYLVIPLKDSDICYIDMFPIFEKTSKFINYALKNNKGVLVHCKNGHHRSAAIVAAFIIKRSNIDYHLAISYIKKLRPCAFKDRKCITEWLHKYYLRLHA</sequence>
<dbReference type="PROSITE" id="PS00383">
    <property type="entry name" value="TYR_PHOSPHATASE_1"/>
    <property type="match status" value="1"/>
</dbReference>
<evidence type="ECO:0000256" key="1">
    <source>
        <dbReference type="ARBA" id="ARBA00022801"/>
    </source>
</evidence>
<dbReference type="EMBL" id="KY684108">
    <property type="protein sequence ID" value="ARF11356.1"/>
    <property type="molecule type" value="Genomic_DNA"/>
</dbReference>
<organism evidence="5">
    <name type="scientific">Klosneuvirus KNV1</name>
    <dbReference type="NCBI Taxonomy" id="1977640"/>
    <lineage>
        <taxon>Viruses</taxon>
        <taxon>Varidnaviria</taxon>
        <taxon>Bamfordvirae</taxon>
        <taxon>Nucleocytoviricota</taxon>
        <taxon>Megaviricetes</taxon>
        <taxon>Imitervirales</taxon>
        <taxon>Mimiviridae</taxon>
        <taxon>Klosneuvirinae</taxon>
        <taxon>Klosneuvirus</taxon>
    </lineage>
</organism>
<keyword evidence="1" id="KW-0378">Hydrolase</keyword>